<dbReference type="PANTHER" id="PTHR48041">
    <property type="entry name" value="ABC TRANSPORTER G FAMILY MEMBER 28"/>
    <property type="match status" value="1"/>
</dbReference>
<accession>A0ABQ9KQG4</accession>
<feature type="transmembrane region" description="Helical" evidence="8">
    <location>
        <begin position="570"/>
        <end position="590"/>
    </location>
</feature>
<comment type="caution">
    <text evidence="10">The sequence shown here is derived from an EMBL/GenBank/DDBJ whole genome shotgun (WGS) entry which is preliminary data.</text>
</comment>
<dbReference type="InterPro" id="IPR043926">
    <property type="entry name" value="ABCG_dom"/>
</dbReference>
<name>A0ABQ9KQG4_HEVBR</name>
<keyword evidence="2" id="KW-0813">Transport</keyword>
<feature type="domain" description="ABC transporter" evidence="9">
    <location>
        <begin position="134"/>
        <end position="371"/>
    </location>
</feature>
<evidence type="ECO:0000256" key="1">
    <source>
        <dbReference type="ARBA" id="ARBA00004141"/>
    </source>
</evidence>
<dbReference type="Pfam" id="PF01061">
    <property type="entry name" value="ABC2_membrane"/>
    <property type="match status" value="1"/>
</dbReference>
<evidence type="ECO:0000259" key="9">
    <source>
        <dbReference type="PROSITE" id="PS50893"/>
    </source>
</evidence>
<dbReference type="Gene3D" id="3.40.50.300">
    <property type="entry name" value="P-loop containing nucleotide triphosphate hydrolases"/>
    <property type="match status" value="1"/>
</dbReference>
<keyword evidence="3 8" id="KW-0812">Transmembrane</keyword>
<evidence type="ECO:0000313" key="10">
    <source>
        <dbReference type="EMBL" id="KAJ9146159.1"/>
    </source>
</evidence>
<gene>
    <name evidence="10" type="ORF">P3X46_028463</name>
</gene>
<reference evidence="10" key="1">
    <citation type="journal article" date="2023" name="Plant Biotechnol. J.">
        <title>Chromosome-level wild Hevea brasiliensis genome provides new tools for genomic-assisted breeding and valuable loci to elevate rubber yield.</title>
        <authorList>
            <person name="Cheng H."/>
            <person name="Song X."/>
            <person name="Hu Y."/>
            <person name="Wu T."/>
            <person name="Yang Q."/>
            <person name="An Z."/>
            <person name="Feng S."/>
            <person name="Deng Z."/>
            <person name="Wu W."/>
            <person name="Zeng X."/>
            <person name="Tu M."/>
            <person name="Wang X."/>
            <person name="Huang H."/>
        </authorList>
    </citation>
    <scope>NUCLEOTIDE SEQUENCE</scope>
    <source>
        <strain evidence="10">MT/VB/25A 57/8</strain>
    </source>
</reference>
<feature type="transmembrane region" description="Helical" evidence="8">
    <location>
        <begin position="520"/>
        <end position="541"/>
    </location>
</feature>
<dbReference type="PROSITE" id="PS50893">
    <property type="entry name" value="ABC_TRANSPORTER_2"/>
    <property type="match status" value="1"/>
</dbReference>
<dbReference type="InterPro" id="IPR013525">
    <property type="entry name" value="ABC2_TM"/>
</dbReference>
<dbReference type="Proteomes" id="UP001174677">
    <property type="component" value="Chromosome 16"/>
</dbReference>
<keyword evidence="6 8" id="KW-1133">Transmembrane helix</keyword>
<dbReference type="InterPro" id="IPR050352">
    <property type="entry name" value="ABCG_transporters"/>
</dbReference>
<keyword evidence="7 8" id="KW-0472">Membrane</keyword>
<evidence type="ECO:0000256" key="8">
    <source>
        <dbReference type="SAM" id="Phobius"/>
    </source>
</evidence>
<evidence type="ECO:0000313" key="11">
    <source>
        <dbReference type="Proteomes" id="UP001174677"/>
    </source>
</evidence>
<dbReference type="SMART" id="SM00382">
    <property type="entry name" value="AAA"/>
    <property type="match status" value="1"/>
</dbReference>
<dbReference type="InterPro" id="IPR003439">
    <property type="entry name" value="ABC_transporter-like_ATP-bd"/>
</dbReference>
<protein>
    <recommendedName>
        <fullName evidence="9">ABC transporter domain-containing protein</fullName>
    </recommendedName>
</protein>
<sequence length="731" mass="81742">MEVNKELGRDLSDRFVGLSSGKDTMSVPAWKFGFKSSSPVQPEDNNNEAGITELRMQSLDNKAASPNDNLVRKTKSFNDSFLVNIDDLFDNVSAGSFDKTGNTAMCQSSSTPKEDSDFRKLSKLQIEPTLPIALRFQDVKYKVYAEKYILHGITGSAHPGEVLALMGPSGCGKTTLLNLLSGRVKFNSGAITYNDQPYNKSLNRRIGFVTQDDIVFSHLTVKETLTYAALLRLPNMLTREQKKERALNVISELGLERSQNTVIGGKFVRGISGGERKRVCIGHEILLNPSLLLLDEPTSGLDSTTALRIVQILQDMAKAGKTVVTTIHQPSSRLFSKFDKLILLGNGSSLYFGKASEAMMYFSSIGCNPLIAMNPAEFLIDLANGNINDKSVPSELEDKFVPGNRKLETIKEGLSPTDVHEYLLEAYEAKVGTMEKEKSLQPVVIEGDIEIHGKLSPREWGATWWDQFLILVRRSLKERRHEYLSFMRVTQVVATAIITGLLWWHSDASSPEHLEDQARLLFFISVFWGFFPLFTAIFTFPQERAILAKERGVGMYRLSAYFAARNISDLPLDLIMPTVFLVIVYFMVGLKLSFPAFSLTLLTVFLSIVASQGLGLVIGAAFMDVKKATTLASIILMTFMLSGGLFLQKVPTFMSWVRYISFNYHTYRLLLRIQYPCSDPAPGSSHCQSPLFTNLRLDHGGKEVVAMTVMIVAYRQLAYFFLRKMKLRKMA</sequence>
<organism evidence="10 11">
    <name type="scientific">Hevea brasiliensis</name>
    <name type="common">Para rubber tree</name>
    <name type="synonym">Siphonia brasiliensis</name>
    <dbReference type="NCBI Taxonomy" id="3981"/>
    <lineage>
        <taxon>Eukaryota</taxon>
        <taxon>Viridiplantae</taxon>
        <taxon>Streptophyta</taxon>
        <taxon>Embryophyta</taxon>
        <taxon>Tracheophyta</taxon>
        <taxon>Spermatophyta</taxon>
        <taxon>Magnoliopsida</taxon>
        <taxon>eudicotyledons</taxon>
        <taxon>Gunneridae</taxon>
        <taxon>Pentapetalae</taxon>
        <taxon>rosids</taxon>
        <taxon>fabids</taxon>
        <taxon>Malpighiales</taxon>
        <taxon>Euphorbiaceae</taxon>
        <taxon>Crotonoideae</taxon>
        <taxon>Micrandreae</taxon>
        <taxon>Hevea</taxon>
    </lineage>
</organism>
<dbReference type="SUPFAM" id="SSF52540">
    <property type="entry name" value="P-loop containing nucleoside triphosphate hydrolases"/>
    <property type="match status" value="1"/>
</dbReference>
<dbReference type="EMBL" id="JARPOI010000016">
    <property type="protein sequence ID" value="KAJ9146159.1"/>
    <property type="molecule type" value="Genomic_DNA"/>
</dbReference>
<feature type="transmembrane region" description="Helical" evidence="8">
    <location>
        <begin position="629"/>
        <end position="647"/>
    </location>
</feature>
<evidence type="ECO:0000256" key="2">
    <source>
        <dbReference type="ARBA" id="ARBA00022448"/>
    </source>
</evidence>
<dbReference type="Pfam" id="PF19055">
    <property type="entry name" value="ABC2_membrane_7"/>
    <property type="match status" value="1"/>
</dbReference>
<dbReference type="PANTHER" id="PTHR48041:SF66">
    <property type="entry name" value="ABC TRANSPORTER G FAMILY MEMBER 22-LIKE ISOFORM X1"/>
    <property type="match status" value="1"/>
</dbReference>
<feature type="transmembrane region" description="Helical" evidence="8">
    <location>
        <begin position="483"/>
        <end position="505"/>
    </location>
</feature>
<feature type="transmembrane region" description="Helical" evidence="8">
    <location>
        <begin position="596"/>
        <end position="622"/>
    </location>
</feature>
<keyword evidence="11" id="KW-1185">Reference proteome</keyword>
<feature type="transmembrane region" description="Helical" evidence="8">
    <location>
        <begin position="704"/>
        <end position="722"/>
    </location>
</feature>
<evidence type="ECO:0000256" key="3">
    <source>
        <dbReference type="ARBA" id="ARBA00022692"/>
    </source>
</evidence>
<keyword evidence="4" id="KW-0547">Nucleotide-binding</keyword>
<dbReference type="Pfam" id="PF00005">
    <property type="entry name" value="ABC_tran"/>
    <property type="match status" value="1"/>
</dbReference>
<keyword evidence="5" id="KW-0067">ATP-binding</keyword>
<comment type="subcellular location">
    <subcellularLocation>
        <location evidence="1">Membrane</location>
        <topology evidence="1">Multi-pass membrane protein</topology>
    </subcellularLocation>
</comment>
<evidence type="ECO:0000256" key="5">
    <source>
        <dbReference type="ARBA" id="ARBA00022840"/>
    </source>
</evidence>
<evidence type="ECO:0000256" key="7">
    <source>
        <dbReference type="ARBA" id="ARBA00023136"/>
    </source>
</evidence>
<proteinExistence type="predicted"/>
<dbReference type="InterPro" id="IPR027417">
    <property type="entry name" value="P-loop_NTPase"/>
</dbReference>
<evidence type="ECO:0000256" key="6">
    <source>
        <dbReference type="ARBA" id="ARBA00022989"/>
    </source>
</evidence>
<evidence type="ECO:0000256" key="4">
    <source>
        <dbReference type="ARBA" id="ARBA00022741"/>
    </source>
</evidence>
<dbReference type="InterPro" id="IPR003593">
    <property type="entry name" value="AAA+_ATPase"/>
</dbReference>